<evidence type="ECO:0000259" key="2">
    <source>
        <dbReference type="Pfam" id="PF14689"/>
    </source>
</evidence>
<dbReference type="CDD" id="cd16935">
    <property type="entry name" value="HATPase_AgrC-ComD-like"/>
    <property type="match status" value="1"/>
</dbReference>
<name>A0A7X2P6Q4_9FIRM</name>
<evidence type="ECO:0000313" key="3">
    <source>
        <dbReference type="EMBL" id="MST81224.1"/>
    </source>
</evidence>
<feature type="domain" description="SpoOB alpha-helical" evidence="2">
    <location>
        <begin position="8"/>
        <end position="60"/>
    </location>
</feature>
<dbReference type="InterPro" id="IPR032834">
    <property type="entry name" value="NatK-like_C"/>
</dbReference>
<proteinExistence type="predicted"/>
<feature type="domain" description="Sensor histidine kinase NatK-like C-terminal" evidence="1">
    <location>
        <begin position="108"/>
        <end position="196"/>
    </location>
</feature>
<dbReference type="GO" id="GO:0042802">
    <property type="term" value="F:identical protein binding"/>
    <property type="evidence" value="ECO:0007669"/>
    <property type="project" value="TreeGrafter"/>
</dbReference>
<dbReference type="PANTHER" id="PTHR40448">
    <property type="entry name" value="TWO-COMPONENT SENSOR HISTIDINE KINASE"/>
    <property type="match status" value="1"/>
</dbReference>
<dbReference type="AlphaFoldDB" id="A0A7X2P6Q4"/>
<dbReference type="InterPro" id="IPR036890">
    <property type="entry name" value="HATPase_C_sf"/>
</dbReference>
<dbReference type="Gene3D" id="3.30.565.10">
    <property type="entry name" value="Histidine kinase-like ATPase, C-terminal domain"/>
    <property type="match status" value="1"/>
</dbReference>
<dbReference type="SUPFAM" id="SSF55874">
    <property type="entry name" value="ATPase domain of HSP90 chaperone/DNA topoisomerase II/histidine kinase"/>
    <property type="match status" value="1"/>
</dbReference>
<dbReference type="InterPro" id="IPR039506">
    <property type="entry name" value="SPOB_a"/>
</dbReference>
<protein>
    <submittedName>
        <fullName evidence="3">GHKL domain-containing protein</fullName>
    </submittedName>
</protein>
<reference evidence="3 4" key="1">
    <citation type="submission" date="2019-08" db="EMBL/GenBank/DDBJ databases">
        <title>In-depth cultivation of the pig gut microbiome towards novel bacterial diversity and tailored functional studies.</title>
        <authorList>
            <person name="Wylensek D."/>
            <person name="Hitch T.C.A."/>
            <person name="Clavel T."/>
        </authorList>
    </citation>
    <scope>NUCLEOTIDE SEQUENCE [LARGE SCALE GENOMIC DNA]</scope>
    <source>
        <strain evidence="3 4">Oil+RF-744-WCA-WT-13</strain>
    </source>
</reference>
<comment type="caution">
    <text evidence="3">The sequence shown here is derived from an EMBL/GenBank/DDBJ whole genome shotgun (WGS) entry which is preliminary data.</text>
</comment>
<gene>
    <name evidence="3" type="ORF">FYJ60_02645</name>
</gene>
<accession>A0A7X2P6Q4</accession>
<dbReference type="Pfam" id="PF14689">
    <property type="entry name" value="SPOB_a"/>
    <property type="match status" value="1"/>
</dbReference>
<dbReference type="Proteomes" id="UP000466864">
    <property type="component" value="Unassembled WGS sequence"/>
</dbReference>
<evidence type="ECO:0000259" key="1">
    <source>
        <dbReference type="Pfam" id="PF14501"/>
    </source>
</evidence>
<evidence type="ECO:0000313" key="4">
    <source>
        <dbReference type="Proteomes" id="UP000466864"/>
    </source>
</evidence>
<keyword evidence="4" id="KW-1185">Reference proteome</keyword>
<organism evidence="3 4">
    <name type="scientific">Bilifractor porci</name>
    <dbReference type="NCBI Taxonomy" id="2606636"/>
    <lineage>
        <taxon>Bacteria</taxon>
        <taxon>Bacillati</taxon>
        <taxon>Bacillota</taxon>
        <taxon>Clostridia</taxon>
        <taxon>Lachnospirales</taxon>
        <taxon>Lachnospiraceae</taxon>
        <taxon>Bilifractor</taxon>
    </lineage>
</organism>
<dbReference type="Pfam" id="PF14501">
    <property type="entry name" value="HATPase_c_5"/>
    <property type="match status" value="1"/>
</dbReference>
<dbReference type="EMBL" id="VUMV01000001">
    <property type="protein sequence ID" value="MST81224.1"/>
    <property type="molecule type" value="Genomic_DNA"/>
</dbReference>
<dbReference type="PANTHER" id="PTHR40448:SF1">
    <property type="entry name" value="TWO-COMPONENT SENSOR HISTIDINE KINASE"/>
    <property type="match status" value="1"/>
</dbReference>
<sequence>MNREIGEQKKYQDTLLEHEKELRRQRHDYRHQLTVLQEYANEGKLEELKEYLEDLGRSIPSSKHIRYTENIAVNAVISYYTQMAENMGAKVRVDLALPRNISHSMEQNLCVVFGNLLENAAEAIGRIKSGKDHSGEEEKDISLSAVVHMGNLVIHMENSMSGKPKKWGRFFVSSKRAEMGIGLTSIANIAGLYNGDAFGPVSVPCGIPLF</sequence>